<dbReference type="Proteomes" id="UP001054837">
    <property type="component" value="Unassembled WGS sequence"/>
</dbReference>
<dbReference type="AlphaFoldDB" id="A0AAV4UKS3"/>
<evidence type="ECO:0000313" key="2">
    <source>
        <dbReference type="EMBL" id="GIY58442.1"/>
    </source>
</evidence>
<organism evidence="2 3">
    <name type="scientific">Caerostris darwini</name>
    <dbReference type="NCBI Taxonomy" id="1538125"/>
    <lineage>
        <taxon>Eukaryota</taxon>
        <taxon>Metazoa</taxon>
        <taxon>Ecdysozoa</taxon>
        <taxon>Arthropoda</taxon>
        <taxon>Chelicerata</taxon>
        <taxon>Arachnida</taxon>
        <taxon>Araneae</taxon>
        <taxon>Araneomorphae</taxon>
        <taxon>Entelegynae</taxon>
        <taxon>Araneoidea</taxon>
        <taxon>Araneidae</taxon>
        <taxon>Caerostris</taxon>
    </lineage>
</organism>
<feature type="region of interest" description="Disordered" evidence="1">
    <location>
        <begin position="16"/>
        <end position="75"/>
    </location>
</feature>
<reference evidence="2 3" key="1">
    <citation type="submission" date="2021-06" db="EMBL/GenBank/DDBJ databases">
        <title>Caerostris darwini draft genome.</title>
        <authorList>
            <person name="Kono N."/>
            <person name="Arakawa K."/>
        </authorList>
    </citation>
    <scope>NUCLEOTIDE SEQUENCE [LARGE SCALE GENOMIC DNA]</scope>
</reference>
<evidence type="ECO:0000313" key="3">
    <source>
        <dbReference type="Proteomes" id="UP001054837"/>
    </source>
</evidence>
<keyword evidence="3" id="KW-1185">Reference proteome</keyword>
<protein>
    <submittedName>
        <fullName evidence="2">Uncharacterized protein</fullName>
    </submittedName>
</protein>
<feature type="region of interest" description="Disordered" evidence="1">
    <location>
        <begin position="133"/>
        <end position="162"/>
    </location>
</feature>
<feature type="compositionally biased region" description="Low complexity" evidence="1">
    <location>
        <begin position="16"/>
        <end position="26"/>
    </location>
</feature>
<comment type="caution">
    <text evidence="2">The sequence shown here is derived from an EMBL/GenBank/DDBJ whole genome shotgun (WGS) entry which is preliminary data.</text>
</comment>
<accession>A0AAV4UKS3</accession>
<dbReference type="EMBL" id="BPLQ01011499">
    <property type="protein sequence ID" value="GIY58442.1"/>
    <property type="molecule type" value="Genomic_DNA"/>
</dbReference>
<evidence type="ECO:0000256" key="1">
    <source>
        <dbReference type="SAM" id="MobiDB-lite"/>
    </source>
</evidence>
<sequence>MACKKRTPFLSALAHADPASHAHSSPGLTHFRRPQKSGSLRVGTRHQILARDGFGGSPQSAGSIEGHQGPLPVESSKIRRNHIEVLFVERYEGTPKNRFSSEYCCVRNDLWFGVRDREDSGEMMSLIQSPSPLINTAPLASPELGRPSHGPLPASEKQHSAV</sequence>
<proteinExistence type="predicted"/>
<name>A0AAV4UKS3_9ARAC</name>
<gene>
    <name evidence="2" type="ORF">CDAR_613221</name>
</gene>